<evidence type="ECO:0000313" key="11">
    <source>
        <dbReference type="Proteomes" id="UP000192284"/>
    </source>
</evidence>
<evidence type="ECO:0000256" key="1">
    <source>
        <dbReference type="ARBA" id="ARBA00004651"/>
    </source>
</evidence>
<feature type="transmembrane region" description="Helical" evidence="8">
    <location>
        <begin position="57"/>
        <end position="79"/>
    </location>
</feature>
<dbReference type="GO" id="GO:0005886">
    <property type="term" value="C:plasma membrane"/>
    <property type="evidence" value="ECO:0007669"/>
    <property type="project" value="UniProtKB-SubCell"/>
</dbReference>
<reference evidence="10 11" key="1">
    <citation type="submission" date="2017-02" db="EMBL/GenBank/DDBJ databases">
        <title>The new phylogeny of genus Mycobacterium.</title>
        <authorList>
            <person name="Tortoli E."/>
            <person name="Trovato A."/>
            <person name="Cirillo D.M."/>
        </authorList>
    </citation>
    <scope>NUCLEOTIDE SEQUENCE [LARGE SCALE GENOMIC DNA]</scope>
    <source>
        <strain evidence="10 11">DSM 45057</strain>
    </source>
</reference>
<accession>A0A1W9ZVX2</accession>
<dbReference type="InterPro" id="IPR051311">
    <property type="entry name" value="DedA_domain"/>
</dbReference>
<dbReference type="EMBL" id="MVHE01000012">
    <property type="protein sequence ID" value="ORA21929.1"/>
    <property type="molecule type" value="Genomic_DNA"/>
</dbReference>
<dbReference type="PANTHER" id="PTHR42709:SF6">
    <property type="entry name" value="UNDECAPRENYL PHOSPHATE TRANSPORTER A"/>
    <property type="match status" value="1"/>
</dbReference>
<name>A0A1W9ZVX2_MYCAN</name>
<dbReference type="PANTHER" id="PTHR42709">
    <property type="entry name" value="ALKALINE PHOSPHATASE LIKE PROTEIN"/>
    <property type="match status" value="1"/>
</dbReference>
<feature type="domain" description="VTT" evidence="9">
    <location>
        <begin position="38"/>
        <end position="163"/>
    </location>
</feature>
<evidence type="ECO:0000256" key="6">
    <source>
        <dbReference type="ARBA" id="ARBA00023136"/>
    </source>
</evidence>
<dbReference type="Proteomes" id="UP000192284">
    <property type="component" value="Unassembled WGS sequence"/>
</dbReference>
<evidence type="ECO:0000256" key="5">
    <source>
        <dbReference type="ARBA" id="ARBA00022989"/>
    </source>
</evidence>
<feature type="region of interest" description="Disordered" evidence="7">
    <location>
        <begin position="204"/>
        <end position="227"/>
    </location>
</feature>
<protein>
    <submittedName>
        <fullName evidence="10">Alkaline phosphatase</fullName>
    </submittedName>
</protein>
<comment type="caution">
    <text evidence="10">The sequence shown here is derived from an EMBL/GenBank/DDBJ whole genome shotgun (WGS) entry which is preliminary data.</text>
</comment>
<evidence type="ECO:0000256" key="8">
    <source>
        <dbReference type="SAM" id="Phobius"/>
    </source>
</evidence>
<evidence type="ECO:0000256" key="4">
    <source>
        <dbReference type="ARBA" id="ARBA00022692"/>
    </source>
</evidence>
<keyword evidence="4 8" id="KW-0812">Transmembrane</keyword>
<feature type="transmembrane region" description="Helical" evidence="8">
    <location>
        <begin position="21"/>
        <end position="51"/>
    </location>
</feature>
<comment type="subcellular location">
    <subcellularLocation>
        <location evidence="1">Cell membrane</location>
        <topology evidence="1">Multi-pass membrane protein</topology>
    </subcellularLocation>
</comment>
<dbReference type="Pfam" id="PF09335">
    <property type="entry name" value="VTT_dom"/>
    <property type="match status" value="1"/>
</dbReference>
<sequence>MSSQLPGVLQSLAPVLDHYGYAAVMGIIAVEGFGIPAPGQIILIAAGVYAGTGQLNLAALLVLGFVAAVGGDNIGYAIGRRGGRPLLRRFGRYVLLTEQRVASTERFFARHGSIVVPVARFIDGLRQANGIVAGMAQLGWWRFLTYNALGAAVWVGLWVLLGYLAGDHIGAIYDKLRDYQKYVLMALGAALLAVIVGGALKRGSNQDDQDDQDDEELACGTPENTGA</sequence>
<evidence type="ECO:0000313" key="10">
    <source>
        <dbReference type="EMBL" id="ORA21929.1"/>
    </source>
</evidence>
<evidence type="ECO:0000256" key="7">
    <source>
        <dbReference type="SAM" id="MobiDB-lite"/>
    </source>
</evidence>
<feature type="transmembrane region" description="Helical" evidence="8">
    <location>
        <begin position="143"/>
        <end position="162"/>
    </location>
</feature>
<dbReference type="OrthoDB" id="9813426at2"/>
<gene>
    <name evidence="10" type="ORF">BST12_11035</name>
</gene>
<keyword evidence="3" id="KW-1003">Cell membrane</keyword>
<evidence type="ECO:0000259" key="9">
    <source>
        <dbReference type="Pfam" id="PF09335"/>
    </source>
</evidence>
<feature type="compositionally biased region" description="Acidic residues" evidence="7">
    <location>
        <begin position="207"/>
        <end position="217"/>
    </location>
</feature>
<dbReference type="RefSeq" id="WP_083113146.1">
    <property type="nucleotide sequence ID" value="NZ_JACKTS010000037.1"/>
</dbReference>
<keyword evidence="11" id="KW-1185">Reference proteome</keyword>
<keyword evidence="5 8" id="KW-1133">Transmembrane helix</keyword>
<organism evidence="10 11">
    <name type="scientific">Mycobacterium angelicum</name>
    <dbReference type="NCBI Taxonomy" id="470074"/>
    <lineage>
        <taxon>Bacteria</taxon>
        <taxon>Bacillati</taxon>
        <taxon>Actinomycetota</taxon>
        <taxon>Actinomycetes</taxon>
        <taxon>Mycobacteriales</taxon>
        <taxon>Mycobacteriaceae</taxon>
        <taxon>Mycobacterium</taxon>
    </lineage>
</organism>
<evidence type="ECO:0000256" key="2">
    <source>
        <dbReference type="ARBA" id="ARBA00010792"/>
    </source>
</evidence>
<proteinExistence type="inferred from homology"/>
<feature type="transmembrane region" description="Helical" evidence="8">
    <location>
        <begin position="182"/>
        <end position="200"/>
    </location>
</feature>
<dbReference type="AlphaFoldDB" id="A0A1W9ZVX2"/>
<evidence type="ECO:0000256" key="3">
    <source>
        <dbReference type="ARBA" id="ARBA00022475"/>
    </source>
</evidence>
<comment type="similarity">
    <text evidence="2">Belongs to the DedA family.</text>
</comment>
<keyword evidence="6 8" id="KW-0472">Membrane</keyword>
<dbReference type="InterPro" id="IPR032816">
    <property type="entry name" value="VTT_dom"/>
</dbReference>